<proteinExistence type="predicted"/>
<dbReference type="EMBL" id="MUJZ01049833">
    <property type="protein sequence ID" value="OTF73838.1"/>
    <property type="molecule type" value="Genomic_DNA"/>
</dbReference>
<keyword evidence="2" id="KW-1185">Reference proteome</keyword>
<accession>A0A1Y3B1H2</accession>
<dbReference type="AlphaFoldDB" id="A0A1Y3B1H2"/>
<sequence>MSSINKSDSGFEHIVEERFAGFVPEETKPIKEEPLFVEQATSFTNLEPVTIAAVSSFEEENLHASLKPEHAEIVDIPQDSKPEYVEPLIVKPVDEKLDQTSKDLFSEEKSMNIVQSEQNPIIPGASL</sequence>
<reference evidence="1 2" key="1">
    <citation type="submission" date="2017-03" db="EMBL/GenBank/DDBJ databases">
        <title>Genome Survey of Euroglyphus maynei.</title>
        <authorList>
            <person name="Arlian L.G."/>
            <person name="Morgan M.S."/>
            <person name="Rider S.D."/>
        </authorList>
    </citation>
    <scope>NUCLEOTIDE SEQUENCE [LARGE SCALE GENOMIC DNA]</scope>
    <source>
        <strain evidence="1">Arlian Lab</strain>
        <tissue evidence="1">Whole body</tissue>
    </source>
</reference>
<gene>
    <name evidence="1" type="ORF">BLA29_007823</name>
</gene>
<evidence type="ECO:0000313" key="1">
    <source>
        <dbReference type="EMBL" id="OTF73838.1"/>
    </source>
</evidence>
<evidence type="ECO:0000313" key="2">
    <source>
        <dbReference type="Proteomes" id="UP000194236"/>
    </source>
</evidence>
<organism evidence="1 2">
    <name type="scientific">Euroglyphus maynei</name>
    <name type="common">Mayne's house dust mite</name>
    <dbReference type="NCBI Taxonomy" id="6958"/>
    <lineage>
        <taxon>Eukaryota</taxon>
        <taxon>Metazoa</taxon>
        <taxon>Ecdysozoa</taxon>
        <taxon>Arthropoda</taxon>
        <taxon>Chelicerata</taxon>
        <taxon>Arachnida</taxon>
        <taxon>Acari</taxon>
        <taxon>Acariformes</taxon>
        <taxon>Sarcoptiformes</taxon>
        <taxon>Astigmata</taxon>
        <taxon>Psoroptidia</taxon>
        <taxon>Analgoidea</taxon>
        <taxon>Pyroglyphidae</taxon>
        <taxon>Pyroglyphinae</taxon>
        <taxon>Euroglyphus</taxon>
    </lineage>
</organism>
<comment type="caution">
    <text evidence="1">The sequence shown here is derived from an EMBL/GenBank/DDBJ whole genome shotgun (WGS) entry which is preliminary data.</text>
</comment>
<dbReference type="Proteomes" id="UP000194236">
    <property type="component" value="Unassembled WGS sequence"/>
</dbReference>
<name>A0A1Y3B1H2_EURMA</name>
<protein>
    <submittedName>
        <fullName evidence="1">Uncharacterized protein</fullName>
    </submittedName>
</protein>